<keyword evidence="4" id="KW-1185">Reference proteome</keyword>
<reference evidence="3" key="2">
    <citation type="journal article" date="2024" name="Plant">
        <title>Genomic evolution and insights into agronomic trait innovations of Sesamum species.</title>
        <authorList>
            <person name="Miao H."/>
            <person name="Wang L."/>
            <person name="Qu L."/>
            <person name="Liu H."/>
            <person name="Sun Y."/>
            <person name="Le M."/>
            <person name="Wang Q."/>
            <person name="Wei S."/>
            <person name="Zheng Y."/>
            <person name="Lin W."/>
            <person name="Duan Y."/>
            <person name="Cao H."/>
            <person name="Xiong S."/>
            <person name="Wang X."/>
            <person name="Wei L."/>
            <person name="Li C."/>
            <person name="Ma Q."/>
            <person name="Ju M."/>
            <person name="Zhao R."/>
            <person name="Li G."/>
            <person name="Mu C."/>
            <person name="Tian Q."/>
            <person name="Mei H."/>
            <person name="Zhang T."/>
            <person name="Gao T."/>
            <person name="Zhang H."/>
        </authorList>
    </citation>
    <scope>NUCLEOTIDE SEQUENCE</scope>
    <source>
        <strain evidence="3">K16</strain>
    </source>
</reference>
<dbReference type="EMBL" id="JACGWL010000001">
    <property type="protein sequence ID" value="KAK4409334.1"/>
    <property type="molecule type" value="Genomic_DNA"/>
</dbReference>
<evidence type="ECO:0000313" key="4">
    <source>
        <dbReference type="Proteomes" id="UP001289374"/>
    </source>
</evidence>
<gene>
    <name evidence="3" type="ORF">Sango_0006400</name>
</gene>
<feature type="region of interest" description="Disordered" evidence="1">
    <location>
        <begin position="289"/>
        <end position="311"/>
    </location>
</feature>
<evidence type="ECO:0000313" key="3">
    <source>
        <dbReference type="EMBL" id="KAK4409334.1"/>
    </source>
</evidence>
<dbReference type="GO" id="GO:0046983">
    <property type="term" value="F:protein dimerization activity"/>
    <property type="evidence" value="ECO:0007669"/>
    <property type="project" value="InterPro"/>
</dbReference>
<feature type="region of interest" description="Disordered" evidence="1">
    <location>
        <begin position="237"/>
        <end position="262"/>
    </location>
</feature>
<protein>
    <submittedName>
        <fullName evidence="3">Zinc finger BED domain-containing protein RICESLEEPER 2</fullName>
    </submittedName>
</protein>
<dbReference type="InterPro" id="IPR008906">
    <property type="entry name" value="HATC_C_dom"/>
</dbReference>
<accession>A0AAE1XDD7</accession>
<dbReference type="Proteomes" id="UP001289374">
    <property type="component" value="Unassembled WGS sequence"/>
</dbReference>
<name>A0AAE1XDD7_9LAMI</name>
<comment type="caution">
    <text evidence="3">The sequence shown here is derived from an EMBL/GenBank/DDBJ whole genome shotgun (WGS) entry which is preliminary data.</text>
</comment>
<dbReference type="AlphaFoldDB" id="A0AAE1XDD7"/>
<evidence type="ECO:0000259" key="2">
    <source>
        <dbReference type="Pfam" id="PF05699"/>
    </source>
</evidence>
<dbReference type="SUPFAM" id="SSF53098">
    <property type="entry name" value="Ribonuclease H-like"/>
    <property type="match status" value="1"/>
</dbReference>
<dbReference type="PANTHER" id="PTHR23272:SF193">
    <property type="entry name" value="OS07G0624100 PROTEIN"/>
    <property type="match status" value="1"/>
</dbReference>
<sequence>MGEDLEVFRKEFDILNWWKVDSHRFLILSKIARDILAVPVSIVASGSAFSTSGRVLDAFSSSLSPKIVQALICAQDWLRMVLREKLFVAVKVAHIPTVLQMECPYIIYTDRTSHNPNCTLPRRHFISGSSSINGSKYTSIRRFGSEELGITVVRSPGEHYTALLQNQDISGQNAFTPRHRIDDTLIPPLSGVWHAMSHARKSPSKNTISADGELLAGYRHNNMNLDRHQQGKTLYHHQGHLREKKQNNSARLHRKPYSAPNPYVVHHPTVDNCPQHGQLGFAPLTLEGQLEPQNNPAHSPRHVKSNYNILA</sequence>
<dbReference type="PANTHER" id="PTHR23272">
    <property type="entry name" value="BED FINGER-RELATED"/>
    <property type="match status" value="1"/>
</dbReference>
<feature type="domain" description="HAT C-terminal dimerisation" evidence="2">
    <location>
        <begin position="8"/>
        <end position="78"/>
    </location>
</feature>
<organism evidence="3 4">
    <name type="scientific">Sesamum angolense</name>
    <dbReference type="NCBI Taxonomy" id="2727404"/>
    <lineage>
        <taxon>Eukaryota</taxon>
        <taxon>Viridiplantae</taxon>
        <taxon>Streptophyta</taxon>
        <taxon>Embryophyta</taxon>
        <taxon>Tracheophyta</taxon>
        <taxon>Spermatophyta</taxon>
        <taxon>Magnoliopsida</taxon>
        <taxon>eudicotyledons</taxon>
        <taxon>Gunneridae</taxon>
        <taxon>Pentapetalae</taxon>
        <taxon>asterids</taxon>
        <taxon>lamiids</taxon>
        <taxon>Lamiales</taxon>
        <taxon>Pedaliaceae</taxon>
        <taxon>Sesamum</taxon>
    </lineage>
</organism>
<dbReference type="InterPro" id="IPR012337">
    <property type="entry name" value="RNaseH-like_sf"/>
</dbReference>
<dbReference type="Pfam" id="PF05699">
    <property type="entry name" value="Dimer_Tnp_hAT"/>
    <property type="match status" value="1"/>
</dbReference>
<evidence type="ECO:0000256" key="1">
    <source>
        <dbReference type="SAM" id="MobiDB-lite"/>
    </source>
</evidence>
<reference evidence="3" key="1">
    <citation type="submission" date="2020-06" db="EMBL/GenBank/DDBJ databases">
        <authorList>
            <person name="Li T."/>
            <person name="Hu X."/>
            <person name="Zhang T."/>
            <person name="Song X."/>
            <person name="Zhang H."/>
            <person name="Dai N."/>
            <person name="Sheng W."/>
            <person name="Hou X."/>
            <person name="Wei L."/>
        </authorList>
    </citation>
    <scope>NUCLEOTIDE SEQUENCE</scope>
    <source>
        <strain evidence="3">K16</strain>
        <tissue evidence="3">Leaf</tissue>
    </source>
</reference>
<proteinExistence type="predicted"/>